<dbReference type="GO" id="GO:0071949">
    <property type="term" value="F:FAD binding"/>
    <property type="evidence" value="ECO:0007669"/>
    <property type="project" value="InterPro"/>
</dbReference>
<keyword evidence="2" id="KW-0274">FAD</keyword>
<dbReference type="Proteomes" id="UP001141629">
    <property type="component" value="Unassembled WGS sequence"/>
</dbReference>
<dbReference type="EMBL" id="JACKVK010000008">
    <property type="protein sequence ID" value="MCV7422131.1"/>
    <property type="molecule type" value="Genomic_DNA"/>
</dbReference>
<evidence type="ECO:0000313" key="6">
    <source>
        <dbReference type="Proteomes" id="UP001141629"/>
    </source>
</evidence>
<comment type="caution">
    <text evidence="5">The sequence shown here is derived from an EMBL/GenBank/DDBJ whole genome shotgun (WGS) entry which is preliminary data.</text>
</comment>
<dbReference type="InterPro" id="IPR036318">
    <property type="entry name" value="FAD-bd_PCMH-like_sf"/>
</dbReference>
<reference evidence="5" key="2">
    <citation type="journal article" date="2022" name="BMC Genomics">
        <title>Comparative genome analysis of mycobacteria focusing on tRNA and non-coding RNA.</title>
        <authorList>
            <person name="Behra P.R.K."/>
            <person name="Pettersson B.M.F."/>
            <person name="Ramesh M."/>
            <person name="Das S."/>
            <person name="Dasgupta S."/>
            <person name="Kirsebom L.A."/>
        </authorList>
    </citation>
    <scope>NUCLEOTIDE SEQUENCE</scope>
    <source>
        <strain evidence="5">DSM 44838</strain>
    </source>
</reference>
<dbReference type="InterPro" id="IPR016166">
    <property type="entry name" value="FAD-bd_PCMH"/>
</dbReference>
<keyword evidence="6" id="KW-1185">Reference proteome</keyword>
<dbReference type="SMART" id="SM01092">
    <property type="entry name" value="CO_deh_flav_C"/>
    <property type="match status" value="1"/>
</dbReference>
<sequence length="271" mass="28776">MSTFRTVVPKSQDDVAGVLARADDVLLIGGGTLTVPALVRGDVRPSLVVDLGRAGMDRIEVQPDAIRIGALVCYQQLLDCEGVRTRLPLLHRLCSGITGGIQIRNQGTLVGALCAARPQSDGPAALVALGADVVVRSSGGSRVVGASEFMRGAEDPDLGPDEFVTAIHIPFQNSDSGYVKVKFAESSWPVLTAAAASGHVVIGGVADVPQRIPLPDLRVDAVRGVVAEHLDRIAPPQRWSDLRADWDYRRRVAPEVAVRAVSMAFREVGHD</sequence>
<name>A0A9X2Z3N2_9MYCO</name>
<dbReference type="Gene3D" id="3.30.465.10">
    <property type="match status" value="1"/>
</dbReference>
<dbReference type="InterPro" id="IPR002346">
    <property type="entry name" value="Mopterin_DH_FAD-bd"/>
</dbReference>
<proteinExistence type="predicted"/>
<dbReference type="InterPro" id="IPR016169">
    <property type="entry name" value="FAD-bd_PCMH_sub2"/>
</dbReference>
<evidence type="ECO:0000256" key="2">
    <source>
        <dbReference type="ARBA" id="ARBA00022827"/>
    </source>
</evidence>
<keyword evidence="3" id="KW-0560">Oxidoreductase</keyword>
<feature type="domain" description="FAD-binding PCMH-type" evidence="4">
    <location>
        <begin position="1"/>
        <end position="174"/>
    </location>
</feature>
<evidence type="ECO:0000256" key="3">
    <source>
        <dbReference type="ARBA" id="ARBA00023002"/>
    </source>
</evidence>
<dbReference type="AlphaFoldDB" id="A0A9X2Z3N2"/>
<reference evidence="5" key="1">
    <citation type="submission" date="2020-07" db="EMBL/GenBank/DDBJ databases">
        <authorList>
            <person name="Pettersson B.M.F."/>
            <person name="Behra P.R.K."/>
            <person name="Ramesh M."/>
            <person name="Das S."/>
            <person name="Dasgupta S."/>
            <person name="Kirsebom L.A."/>
        </authorList>
    </citation>
    <scope>NUCLEOTIDE SEQUENCE</scope>
    <source>
        <strain evidence="5">DSM 44838</strain>
    </source>
</reference>
<dbReference type="InterPro" id="IPR036683">
    <property type="entry name" value="CO_DH_flav_C_dom_sf"/>
</dbReference>
<protein>
    <submittedName>
        <fullName evidence="5">FAD binding domain-containing protein</fullName>
    </submittedName>
</protein>
<accession>A0A9X2Z3N2</accession>
<dbReference type="PANTHER" id="PTHR42659">
    <property type="entry name" value="XANTHINE DEHYDROGENASE SUBUNIT C-RELATED"/>
    <property type="match status" value="1"/>
</dbReference>
<dbReference type="Gene3D" id="3.30.43.10">
    <property type="entry name" value="Uridine Diphospho-n-acetylenolpyruvylglucosamine Reductase, domain 2"/>
    <property type="match status" value="1"/>
</dbReference>
<dbReference type="SUPFAM" id="SSF55447">
    <property type="entry name" value="CO dehydrogenase flavoprotein C-terminal domain-like"/>
    <property type="match status" value="1"/>
</dbReference>
<keyword evidence="1" id="KW-0285">Flavoprotein</keyword>
<organism evidence="5 6">
    <name type="scientific">Mycobacterium yunnanensis</name>
    <dbReference type="NCBI Taxonomy" id="368477"/>
    <lineage>
        <taxon>Bacteria</taxon>
        <taxon>Bacillati</taxon>
        <taxon>Actinomycetota</taxon>
        <taxon>Actinomycetes</taxon>
        <taxon>Mycobacteriales</taxon>
        <taxon>Mycobacteriaceae</taxon>
        <taxon>Mycobacterium</taxon>
    </lineage>
</organism>
<dbReference type="PROSITE" id="PS51387">
    <property type="entry name" value="FAD_PCMH"/>
    <property type="match status" value="1"/>
</dbReference>
<dbReference type="GO" id="GO:0016491">
    <property type="term" value="F:oxidoreductase activity"/>
    <property type="evidence" value="ECO:0007669"/>
    <property type="project" value="UniProtKB-KW"/>
</dbReference>
<dbReference type="InterPro" id="IPR051312">
    <property type="entry name" value="Diverse_Substr_Oxidored"/>
</dbReference>
<evidence type="ECO:0000313" key="5">
    <source>
        <dbReference type="EMBL" id="MCV7422131.1"/>
    </source>
</evidence>
<dbReference type="SUPFAM" id="SSF56176">
    <property type="entry name" value="FAD-binding/transporter-associated domain-like"/>
    <property type="match status" value="1"/>
</dbReference>
<gene>
    <name evidence="5" type="ORF">H7K45_16390</name>
</gene>
<dbReference type="PANTHER" id="PTHR42659:SF2">
    <property type="entry name" value="XANTHINE DEHYDROGENASE SUBUNIT C-RELATED"/>
    <property type="match status" value="1"/>
</dbReference>
<dbReference type="InterPro" id="IPR016167">
    <property type="entry name" value="FAD-bd_PCMH_sub1"/>
</dbReference>
<dbReference type="InterPro" id="IPR005107">
    <property type="entry name" value="CO_DH_flav_C"/>
</dbReference>
<evidence type="ECO:0000259" key="4">
    <source>
        <dbReference type="PROSITE" id="PS51387"/>
    </source>
</evidence>
<evidence type="ECO:0000256" key="1">
    <source>
        <dbReference type="ARBA" id="ARBA00022630"/>
    </source>
</evidence>
<dbReference type="Pfam" id="PF00941">
    <property type="entry name" value="FAD_binding_5"/>
    <property type="match status" value="1"/>
</dbReference>
<dbReference type="RefSeq" id="WP_263996872.1">
    <property type="nucleotide sequence ID" value="NZ_JACKVK010000008.1"/>
</dbReference>